<evidence type="ECO:0000256" key="2">
    <source>
        <dbReference type="ARBA" id="ARBA00004664"/>
    </source>
</evidence>
<accession>A0ABT5YIB0</accession>
<dbReference type="GO" id="GO:0004640">
    <property type="term" value="F:phosphoribosylanthranilate isomerase activity"/>
    <property type="evidence" value="ECO:0007669"/>
    <property type="project" value="UniProtKB-EC"/>
</dbReference>
<evidence type="ECO:0000256" key="8">
    <source>
        <dbReference type="ARBA" id="ARBA00023235"/>
    </source>
</evidence>
<evidence type="ECO:0000259" key="10">
    <source>
        <dbReference type="Pfam" id="PF00697"/>
    </source>
</evidence>
<dbReference type="PANTHER" id="PTHR42894">
    <property type="entry name" value="N-(5'-PHOSPHORIBOSYL)ANTHRANILATE ISOMERASE"/>
    <property type="match status" value="1"/>
</dbReference>
<evidence type="ECO:0000313" key="12">
    <source>
        <dbReference type="Proteomes" id="UP001215503"/>
    </source>
</evidence>
<sequence>MTVDCKICGIRDPEALRAAVQGRARWVGFVFFPRSPRSLTPEQAAVLSAEAAGRVERVGLFVDPDDALLDATLGRVDLDMLQLHGSETPRRVAEIRARWGLPVMKAIKIARAEDLAVVPDYAEVVDCILFDAKAPKEMVDALPGGNALSFDWRLLAGRSWPKPWMLSGGLNPENLTEAVNLTGADAVDVSSGVEVRPGVKDPARIAAFLSAAGEL</sequence>
<dbReference type="SUPFAM" id="SSF51366">
    <property type="entry name" value="Ribulose-phoshate binding barrel"/>
    <property type="match status" value="1"/>
</dbReference>
<dbReference type="InterPro" id="IPR013785">
    <property type="entry name" value="Aldolase_TIM"/>
</dbReference>
<evidence type="ECO:0000256" key="3">
    <source>
        <dbReference type="ARBA" id="ARBA00012572"/>
    </source>
</evidence>
<gene>
    <name evidence="9" type="primary">trpF</name>
    <name evidence="11" type="ORF">P2G67_01600</name>
</gene>
<evidence type="ECO:0000256" key="6">
    <source>
        <dbReference type="ARBA" id="ARBA00022822"/>
    </source>
</evidence>
<dbReference type="Pfam" id="PF00697">
    <property type="entry name" value="PRAI"/>
    <property type="match status" value="1"/>
</dbReference>
<evidence type="ECO:0000256" key="1">
    <source>
        <dbReference type="ARBA" id="ARBA00001164"/>
    </source>
</evidence>
<name>A0ABT5YIB0_9PROT</name>
<dbReference type="NCBIfam" id="NF002295">
    <property type="entry name" value="PRK01222.1-1"/>
    <property type="match status" value="1"/>
</dbReference>
<keyword evidence="8 9" id="KW-0413">Isomerase</keyword>
<comment type="catalytic activity">
    <reaction evidence="1 9">
        <text>N-(5-phospho-beta-D-ribosyl)anthranilate = 1-(2-carboxyphenylamino)-1-deoxy-D-ribulose 5-phosphate</text>
        <dbReference type="Rhea" id="RHEA:21540"/>
        <dbReference type="ChEBI" id="CHEBI:18277"/>
        <dbReference type="ChEBI" id="CHEBI:58613"/>
        <dbReference type="EC" id="5.3.1.24"/>
    </reaction>
</comment>
<dbReference type="PANTHER" id="PTHR42894:SF1">
    <property type="entry name" value="N-(5'-PHOSPHORIBOSYL)ANTHRANILATE ISOMERASE"/>
    <property type="match status" value="1"/>
</dbReference>
<protein>
    <recommendedName>
        <fullName evidence="4 9">N-(5'-phosphoribosyl)anthranilate isomerase</fullName>
        <shortName evidence="9">PRAI</shortName>
        <ecNumber evidence="3 9">5.3.1.24</ecNumber>
    </recommendedName>
</protein>
<dbReference type="Proteomes" id="UP001215503">
    <property type="component" value="Unassembled WGS sequence"/>
</dbReference>
<dbReference type="InterPro" id="IPR001240">
    <property type="entry name" value="PRAI_dom"/>
</dbReference>
<reference evidence="11 12" key="1">
    <citation type="submission" date="2023-03" db="EMBL/GenBank/DDBJ databases">
        <title>Fodinicurvata sp. CAU 1616 isolated from sea sendiment.</title>
        <authorList>
            <person name="Kim W."/>
        </authorList>
    </citation>
    <scope>NUCLEOTIDE SEQUENCE [LARGE SCALE GENOMIC DNA]</scope>
    <source>
        <strain evidence="11 12">CAU 1616</strain>
    </source>
</reference>
<evidence type="ECO:0000256" key="4">
    <source>
        <dbReference type="ARBA" id="ARBA00022272"/>
    </source>
</evidence>
<keyword evidence="6 9" id="KW-0822">Tryptophan biosynthesis</keyword>
<dbReference type="HAMAP" id="MF_00135">
    <property type="entry name" value="PRAI"/>
    <property type="match status" value="1"/>
</dbReference>
<comment type="similarity">
    <text evidence="9">Belongs to the TrpF family.</text>
</comment>
<comment type="caution">
    <text evidence="11">The sequence shown here is derived from an EMBL/GenBank/DDBJ whole genome shotgun (WGS) entry which is preliminary data.</text>
</comment>
<keyword evidence="7 9" id="KW-0057">Aromatic amino acid biosynthesis</keyword>
<dbReference type="InterPro" id="IPR044643">
    <property type="entry name" value="TrpF_fam"/>
</dbReference>
<evidence type="ECO:0000256" key="5">
    <source>
        <dbReference type="ARBA" id="ARBA00022605"/>
    </source>
</evidence>
<proteinExistence type="inferred from homology"/>
<organism evidence="11 12">
    <name type="scientific">Aquibaculum arenosum</name>
    <dbReference type="NCBI Taxonomy" id="3032591"/>
    <lineage>
        <taxon>Bacteria</taxon>
        <taxon>Pseudomonadati</taxon>
        <taxon>Pseudomonadota</taxon>
        <taxon>Alphaproteobacteria</taxon>
        <taxon>Rhodospirillales</taxon>
        <taxon>Rhodovibrionaceae</taxon>
        <taxon>Aquibaculum</taxon>
    </lineage>
</organism>
<dbReference type="EC" id="5.3.1.24" evidence="3 9"/>
<comment type="pathway">
    <text evidence="2 9">Amino-acid biosynthesis; L-tryptophan biosynthesis; L-tryptophan from chorismate: step 3/5.</text>
</comment>
<keyword evidence="5 9" id="KW-0028">Amino-acid biosynthesis</keyword>
<dbReference type="InterPro" id="IPR011060">
    <property type="entry name" value="RibuloseP-bd_barrel"/>
</dbReference>
<dbReference type="CDD" id="cd00405">
    <property type="entry name" value="PRAI"/>
    <property type="match status" value="1"/>
</dbReference>
<dbReference type="EMBL" id="JARHUD010000001">
    <property type="protein sequence ID" value="MDF2094667.1"/>
    <property type="molecule type" value="Genomic_DNA"/>
</dbReference>
<dbReference type="Gene3D" id="3.20.20.70">
    <property type="entry name" value="Aldolase class I"/>
    <property type="match status" value="1"/>
</dbReference>
<evidence type="ECO:0000313" key="11">
    <source>
        <dbReference type="EMBL" id="MDF2094667.1"/>
    </source>
</evidence>
<evidence type="ECO:0000256" key="7">
    <source>
        <dbReference type="ARBA" id="ARBA00023141"/>
    </source>
</evidence>
<feature type="domain" description="N-(5'phosphoribosyl) anthranilate isomerase (PRAI)" evidence="10">
    <location>
        <begin position="6"/>
        <end position="210"/>
    </location>
</feature>
<evidence type="ECO:0000256" key="9">
    <source>
        <dbReference type="HAMAP-Rule" id="MF_00135"/>
    </source>
</evidence>
<keyword evidence="12" id="KW-1185">Reference proteome</keyword>
<dbReference type="RefSeq" id="WP_275819343.1">
    <property type="nucleotide sequence ID" value="NZ_JARHUD010000001.1"/>
</dbReference>